<keyword evidence="3" id="KW-0949">S-adenosyl-L-methionine</keyword>
<evidence type="ECO:0000256" key="2">
    <source>
        <dbReference type="ARBA" id="ARBA00022485"/>
    </source>
</evidence>
<keyword evidence="9" id="KW-1185">Reference proteome</keyword>
<dbReference type="PANTHER" id="PTHR43787:SF10">
    <property type="entry name" value="COFACTOR MODIFYING PROTEIN"/>
    <property type="match status" value="1"/>
</dbReference>
<evidence type="ECO:0000259" key="7">
    <source>
        <dbReference type="PROSITE" id="PS51918"/>
    </source>
</evidence>
<evidence type="ECO:0000256" key="4">
    <source>
        <dbReference type="ARBA" id="ARBA00022723"/>
    </source>
</evidence>
<evidence type="ECO:0000256" key="6">
    <source>
        <dbReference type="ARBA" id="ARBA00023014"/>
    </source>
</evidence>
<dbReference type="GO" id="GO:0046872">
    <property type="term" value="F:metal ion binding"/>
    <property type="evidence" value="ECO:0007669"/>
    <property type="project" value="UniProtKB-KW"/>
</dbReference>
<dbReference type="SFLD" id="SFLDS00029">
    <property type="entry name" value="Radical_SAM"/>
    <property type="match status" value="1"/>
</dbReference>
<dbReference type="SUPFAM" id="SSF102114">
    <property type="entry name" value="Radical SAM enzymes"/>
    <property type="match status" value="1"/>
</dbReference>
<proteinExistence type="predicted"/>
<evidence type="ECO:0000256" key="1">
    <source>
        <dbReference type="ARBA" id="ARBA00001966"/>
    </source>
</evidence>
<dbReference type="CDD" id="cd21122">
    <property type="entry name" value="SPASM_rSAM"/>
    <property type="match status" value="1"/>
</dbReference>
<dbReference type="CDD" id="cd01335">
    <property type="entry name" value="Radical_SAM"/>
    <property type="match status" value="1"/>
</dbReference>
<dbReference type="PANTHER" id="PTHR43787">
    <property type="entry name" value="FEMO COFACTOR BIOSYNTHESIS PROTEIN NIFB-RELATED"/>
    <property type="match status" value="1"/>
</dbReference>
<evidence type="ECO:0000313" key="8">
    <source>
        <dbReference type="EMBL" id="SHO46702.1"/>
    </source>
</evidence>
<accession>A0A1M7Y3I5</accession>
<dbReference type="Proteomes" id="UP000184603">
    <property type="component" value="Unassembled WGS sequence"/>
</dbReference>
<evidence type="ECO:0000256" key="5">
    <source>
        <dbReference type="ARBA" id="ARBA00023004"/>
    </source>
</evidence>
<comment type="cofactor">
    <cofactor evidence="1">
        <name>[4Fe-4S] cluster</name>
        <dbReference type="ChEBI" id="CHEBI:49883"/>
    </cofactor>
</comment>
<dbReference type="AlphaFoldDB" id="A0A1M7Y3I5"/>
<evidence type="ECO:0000256" key="3">
    <source>
        <dbReference type="ARBA" id="ARBA00022691"/>
    </source>
</evidence>
<dbReference type="Pfam" id="PF13186">
    <property type="entry name" value="SPASM"/>
    <property type="match status" value="1"/>
</dbReference>
<dbReference type="Pfam" id="PF04055">
    <property type="entry name" value="Radical_SAM"/>
    <property type="match status" value="1"/>
</dbReference>
<dbReference type="STRING" id="1121416.SAMN02745220_01600"/>
<feature type="domain" description="Radical SAM core" evidence="7">
    <location>
        <begin position="18"/>
        <end position="224"/>
    </location>
</feature>
<evidence type="ECO:0000313" key="9">
    <source>
        <dbReference type="Proteomes" id="UP000184603"/>
    </source>
</evidence>
<dbReference type="Gene3D" id="3.20.20.70">
    <property type="entry name" value="Aldolase class I"/>
    <property type="match status" value="1"/>
</dbReference>
<dbReference type="GO" id="GO:0003824">
    <property type="term" value="F:catalytic activity"/>
    <property type="evidence" value="ECO:0007669"/>
    <property type="project" value="InterPro"/>
</dbReference>
<dbReference type="EMBL" id="FRFE01000006">
    <property type="protein sequence ID" value="SHO46702.1"/>
    <property type="molecule type" value="Genomic_DNA"/>
</dbReference>
<dbReference type="GO" id="GO:0051539">
    <property type="term" value="F:4 iron, 4 sulfur cluster binding"/>
    <property type="evidence" value="ECO:0007669"/>
    <property type="project" value="UniProtKB-KW"/>
</dbReference>
<gene>
    <name evidence="8" type="ORF">SAMN02745220_01600</name>
</gene>
<keyword evidence="4" id="KW-0479">Metal-binding</keyword>
<dbReference type="InterPro" id="IPR007197">
    <property type="entry name" value="rSAM"/>
</dbReference>
<dbReference type="InterPro" id="IPR023885">
    <property type="entry name" value="4Fe4S-binding_SPASM_dom"/>
</dbReference>
<name>A0A1M7Y3I5_9BACT</name>
<dbReference type="PROSITE" id="PS51918">
    <property type="entry name" value="RADICAL_SAM"/>
    <property type="match status" value="1"/>
</dbReference>
<keyword evidence="5" id="KW-0408">Iron</keyword>
<keyword evidence="2" id="KW-0004">4Fe-4S</keyword>
<keyword evidence="6" id="KW-0411">Iron-sulfur</keyword>
<reference evidence="8" key="1">
    <citation type="submission" date="2016-12" db="EMBL/GenBank/DDBJ databases">
        <authorList>
            <person name="Song W.-J."/>
            <person name="Kurnit D.M."/>
        </authorList>
    </citation>
    <scope>NUCLEOTIDE SEQUENCE [LARGE SCALE GENOMIC DNA]</scope>
    <source>
        <strain evidence="8">DSM 18488</strain>
    </source>
</reference>
<dbReference type="SFLD" id="SFLDG01067">
    <property type="entry name" value="SPASM/twitch_domain_containing"/>
    <property type="match status" value="1"/>
</dbReference>
<sequence>MHVFGEHRSRSITHGNRMKRFKKIYIEITNTCNLCCNFCPGTHRPPELMDEERFQSIITAITPYTDYVFFHLMGEPLFHPGLPKFLEMSHQAGLKVNITTNGTLLERVQAVLLQAPALRQVNISLSSFEANVMTRSLELYLTTVVEFVKKAARDSGIICSIRLWNIDSEHLKGSNRLNEQILRFLEACFGMTQGSLSMLLKNTSKVLVKERVYLNPAEKFEWPDLNKTDGSNKVFCHGLRDQMGVLVDGTVVPCCLDCDGNIPLGNMLNTSLEDILHSERAVALFNGFSRRYATELLCQKCGYARRY</sequence>
<organism evidence="8 9">
    <name type="scientific">Desulfopila aestuarii DSM 18488</name>
    <dbReference type="NCBI Taxonomy" id="1121416"/>
    <lineage>
        <taxon>Bacteria</taxon>
        <taxon>Pseudomonadati</taxon>
        <taxon>Thermodesulfobacteriota</taxon>
        <taxon>Desulfobulbia</taxon>
        <taxon>Desulfobulbales</taxon>
        <taxon>Desulfocapsaceae</taxon>
        <taxon>Desulfopila</taxon>
    </lineage>
</organism>
<dbReference type="InterPro" id="IPR058240">
    <property type="entry name" value="rSAM_sf"/>
</dbReference>
<protein>
    <submittedName>
        <fullName evidence="8">Radical SAM superfamily enzyme, MoaA/NifB/PqqE/SkfB family</fullName>
    </submittedName>
</protein>
<dbReference type="InterPro" id="IPR013785">
    <property type="entry name" value="Aldolase_TIM"/>
</dbReference>